<organism evidence="1">
    <name type="scientific">Vibrio parahaemolyticus</name>
    <dbReference type="NCBI Taxonomy" id="670"/>
    <lineage>
        <taxon>Bacteria</taxon>
        <taxon>Pseudomonadati</taxon>
        <taxon>Pseudomonadota</taxon>
        <taxon>Gammaproteobacteria</taxon>
        <taxon>Vibrionales</taxon>
        <taxon>Vibrionaceae</taxon>
        <taxon>Vibrio</taxon>
    </lineage>
</organism>
<evidence type="ECO:0000313" key="1">
    <source>
        <dbReference type="EMBL" id="ANS55728.1"/>
    </source>
</evidence>
<reference evidence="1" key="1">
    <citation type="journal article" date="2016" name="Antimicrob. Agents Chemother.">
        <title>Genetic Characterization of a blaVEB-2-carrying plasmid in Vibrio parahaemolyticus.</title>
        <authorList>
            <person name="Li R."/>
            <person name="Ye L."/>
            <person name="Zheng Z."/>
            <person name="Chan E.W."/>
            <person name="Chen S."/>
        </authorList>
    </citation>
    <scope>NUCLEOTIDE SEQUENCE</scope>
    <source>
        <strain evidence="1">VPS92</strain>
        <plasmid evidence="1">pVPS92-VEB</plasmid>
    </source>
</reference>
<dbReference type="RefSeq" id="WP_017190411.1">
    <property type="nucleotide sequence ID" value="NZ_JAESOU010000019.1"/>
</dbReference>
<geneLocation type="plasmid" evidence="1">
    <name>pVPS92-VEB</name>
</geneLocation>
<dbReference type="AlphaFoldDB" id="A0A1B1LRN5"/>
<keyword evidence="1" id="KW-0614">Plasmid</keyword>
<sequence length="329" mass="37515">MTTNTLTAYFNSQLKSLGYDDIARENNTTWSLNYCQGDGVFFPEAKLHPDDAKTLCDRLLTGKHRAAVKRAIDKDIEFSAGGKYDAEYEDWRMSSDPTPLEREACDLFVEAIKQDLKDLAARFESEGYAFLEATPTEDEPEIVSTRHLGRLRVVVSKCNEDWFDLFGCDAEEDIQNDTEVMQSIIKGELKFFSLKVEVFDLTTLDEFEDYDALDSLATNYLGGCVLGINEDFNASYRCELRGQIHELVSECRVLLDMERPEREAFFAAVREQKRLELLAERDRQESEQREAELRALAEAEKEAEELEMAKWSGMVLNTTVSNVYAGSCI</sequence>
<proteinExistence type="predicted"/>
<dbReference type="EMBL" id="KU356480">
    <property type="protein sequence ID" value="ANS55728.1"/>
    <property type="molecule type" value="Genomic_DNA"/>
</dbReference>
<accession>A0A1B1LRN5</accession>
<protein>
    <submittedName>
        <fullName evidence="1">Uncharacterized protein</fullName>
    </submittedName>
</protein>
<name>A0A1B1LRN5_VIBPH</name>